<name>B0DYC1_LACBS</name>
<dbReference type="Gene3D" id="1.10.510.10">
    <property type="entry name" value="Transferase(Phosphotransferase) domain 1"/>
    <property type="match status" value="1"/>
</dbReference>
<dbReference type="EMBL" id="DS547150">
    <property type="protein sequence ID" value="EDR00410.1"/>
    <property type="molecule type" value="Genomic_DNA"/>
</dbReference>
<protein>
    <submittedName>
        <fullName evidence="2">Predicted protein</fullName>
    </submittedName>
</protein>
<dbReference type="AlphaFoldDB" id="B0DYC1"/>
<feature type="region of interest" description="Disordered" evidence="1">
    <location>
        <begin position="791"/>
        <end position="813"/>
    </location>
</feature>
<dbReference type="RefSeq" id="XP_001888969.1">
    <property type="nucleotide sequence ID" value="XM_001888934.1"/>
</dbReference>
<dbReference type="SUPFAM" id="SSF56112">
    <property type="entry name" value="Protein kinase-like (PK-like)"/>
    <property type="match status" value="1"/>
</dbReference>
<feature type="region of interest" description="Disordered" evidence="1">
    <location>
        <begin position="555"/>
        <end position="581"/>
    </location>
</feature>
<dbReference type="STRING" id="486041.B0DYC1"/>
<evidence type="ECO:0000256" key="1">
    <source>
        <dbReference type="SAM" id="MobiDB-lite"/>
    </source>
</evidence>
<proteinExistence type="predicted"/>
<dbReference type="OrthoDB" id="5987198at2759"/>
<feature type="compositionally biased region" description="Polar residues" evidence="1">
    <location>
        <begin position="793"/>
        <end position="809"/>
    </location>
</feature>
<dbReference type="InParanoid" id="B0DYC1"/>
<dbReference type="KEGG" id="lbc:LACBIDRAFT_334175"/>
<dbReference type="HOGENOM" id="CLU_314750_0_0_1"/>
<gene>
    <name evidence="2" type="ORF">LACBIDRAFT_334175</name>
</gene>
<accession>B0DYC1</accession>
<dbReference type="Proteomes" id="UP000001194">
    <property type="component" value="Unassembled WGS sequence"/>
</dbReference>
<dbReference type="InterPro" id="IPR011009">
    <property type="entry name" value="Kinase-like_dom_sf"/>
</dbReference>
<dbReference type="GeneID" id="6084588"/>
<feature type="compositionally biased region" description="Polar residues" evidence="1">
    <location>
        <begin position="555"/>
        <end position="573"/>
    </location>
</feature>
<sequence>MDTVRIHDGARVVIKEVATWKEEIPIVLYLSSEALRQDPRNCAVPILDILLLPDTDEFALMVMPMLLGFARLPFRRIGEVAEMFQQWLKGIELMHEHNIAYRAPIFAHALPSDACWFNLMMETSRVIPTGFHFGDWRTVDGVHPIVWRDRWSVRLVKYFFIDFDLSLRYSSKNNCCEIGQIGQDRSVPEMATPEIPYDPFKADIYQLGKVILKIISEYEGLELFKVIGEIMTKANPDERPLASEAAEQLETLILSLTPLTLRHRVWKIGELKLGSLDRLFVKYFGTRRVRYIYTEYGHLSFSTFSDSNSSCFSFPMAPSFLKKHTQASPSDIPDSPSNLAWAVRKDLLELKAAVNSEPNQKLRHETLPLVDELLRHIDHIIRLRFFAAVFTGDRAGKIREDYTAVRYQYEPTCRPLRSHKEGSNFHNRFATTLPYDLVQLSEDMHHLLQVRFNTRIKEVDRLKLIIQWGTLDQWGLGHTLIYAHTRNSGVSTLQQRSDIQISLDFKRITNKLTDNYYYSKVPKHAGVSPSSAYNNASWSATGPITNVPPGALVYNNSGQAFQTPRPQDTSQHPAGSRPGSIEDYQARYSVDTEAFGSQRLSGQSGGSGYYDYYNVGSESSDGSLDRLSVQSQWGGSHTSNAPGDFIYFSSPLHCCSVLVTSLCYSLRTIITNACHHSSVLFTSLCQSPYYHHQRVSRTRLCFYSTQIRKIANVWQVVIAWRSVAGVMELAPHRHNFDLRINCAMCVTIILHATELLSHFTLLPPVVSLHCGNASPPPSRVTIAQPHPTIIAPQASTSRTTTYPNDNNNHLGRADGGPSELPSLIVFYHNAQGGHVAVGDMANNNRWRMTNDRQRARTTANDNANQNRPRSFMQTTTETNHNELRCYISVGDLAAKRRAHLLPSCIDLIDLTEEGCIKDDWYLRVVLYIV</sequence>
<evidence type="ECO:0000313" key="2">
    <source>
        <dbReference type="EMBL" id="EDR00410.1"/>
    </source>
</evidence>
<evidence type="ECO:0000313" key="3">
    <source>
        <dbReference type="Proteomes" id="UP000001194"/>
    </source>
</evidence>
<keyword evidence="3" id="KW-1185">Reference proteome</keyword>
<organism evidence="3">
    <name type="scientific">Laccaria bicolor (strain S238N-H82 / ATCC MYA-4686)</name>
    <name type="common">Bicoloured deceiver</name>
    <name type="synonym">Laccaria laccata var. bicolor</name>
    <dbReference type="NCBI Taxonomy" id="486041"/>
    <lineage>
        <taxon>Eukaryota</taxon>
        <taxon>Fungi</taxon>
        <taxon>Dikarya</taxon>
        <taxon>Basidiomycota</taxon>
        <taxon>Agaricomycotina</taxon>
        <taxon>Agaricomycetes</taxon>
        <taxon>Agaricomycetidae</taxon>
        <taxon>Agaricales</taxon>
        <taxon>Agaricineae</taxon>
        <taxon>Hydnangiaceae</taxon>
        <taxon>Laccaria</taxon>
    </lineage>
</organism>
<reference evidence="2 3" key="1">
    <citation type="journal article" date="2008" name="Nature">
        <title>The genome of Laccaria bicolor provides insights into mycorrhizal symbiosis.</title>
        <authorList>
            <person name="Martin F."/>
            <person name="Aerts A."/>
            <person name="Ahren D."/>
            <person name="Brun A."/>
            <person name="Danchin E.G.J."/>
            <person name="Duchaussoy F."/>
            <person name="Gibon J."/>
            <person name="Kohler A."/>
            <person name="Lindquist E."/>
            <person name="Pereda V."/>
            <person name="Salamov A."/>
            <person name="Shapiro H.J."/>
            <person name="Wuyts J."/>
            <person name="Blaudez D."/>
            <person name="Buee M."/>
            <person name="Brokstein P."/>
            <person name="Canbaeck B."/>
            <person name="Cohen D."/>
            <person name="Courty P.E."/>
            <person name="Coutinho P.M."/>
            <person name="Delaruelle C."/>
            <person name="Detter J.C."/>
            <person name="Deveau A."/>
            <person name="DiFazio S."/>
            <person name="Duplessis S."/>
            <person name="Fraissinet-Tachet L."/>
            <person name="Lucic E."/>
            <person name="Frey-Klett P."/>
            <person name="Fourrey C."/>
            <person name="Feussner I."/>
            <person name="Gay G."/>
            <person name="Grimwood J."/>
            <person name="Hoegger P.J."/>
            <person name="Jain P."/>
            <person name="Kilaru S."/>
            <person name="Labbe J."/>
            <person name="Lin Y.C."/>
            <person name="Legue V."/>
            <person name="Le Tacon F."/>
            <person name="Marmeisse R."/>
            <person name="Melayah D."/>
            <person name="Montanini B."/>
            <person name="Muratet M."/>
            <person name="Nehls U."/>
            <person name="Niculita-Hirzel H."/>
            <person name="Oudot-Le Secq M.P."/>
            <person name="Peter M."/>
            <person name="Quesneville H."/>
            <person name="Rajashekar B."/>
            <person name="Reich M."/>
            <person name="Rouhier N."/>
            <person name="Schmutz J."/>
            <person name="Yin T."/>
            <person name="Chalot M."/>
            <person name="Henrissat B."/>
            <person name="Kuees U."/>
            <person name="Lucas S."/>
            <person name="Van de Peer Y."/>
            <person name="Podila G.K."/>
            <person name="Polle A."/>
            <person name="Pukkila P.J."/>
            <person name="Richardson P.M."/>
            <person name="Rouze P."/>
            <person name="Sanders I.R."/>
            <person name="Stajich J.E."/>
            <person name="Tunlid A."/>
            <person name="Tuskan G."/>
            <person name="Grigoriev I.V."/>
        </authorList>
    </citation>
    <scope>NUCLEOTIDE SEQUENCE [LARGE SCALE GENOMIC DNA]</scope>
    <source>
        <strain evidence="3">S238N-H82 / ATCC MYA-4686</strain>
    </source>
</reference>